<evidence type="ECO:0000256" key="1">
    <source>
        <dbReference type="ARBA" id="ARBA00004123"/>
    </source>
</evidence>
<accession>B9RHG1</accession>
<organism evidence="7 8">
    <name type="scientific">Ricinus communis</name>
    <name type="common">Castor bean</name>
    <dbReference type="NCBI Taxonomy" id="3988"/>
    <lineage>
        <taxon>Eukaryota</taxon>
        <taxon>Viridiplantae</taxon>
        <taxon>Streptophyta</taxon>
        <taxon>Embryophyta</taxon>
        <taxon>Tracheophyta</taxon>
        <taxon>Spermatophyta</taxon>
        <taxon>Magnoliopsida</taxon>
        <taxon>eudicotyledons</taxon>
        <taxon>Gunneridae</taxon>
        <taxon>Pentapetalae</taxon>
        <taxon>rosids</taxon>
        <taxon>fabids</taxon>
        <taxon>Malpighiales</taxon>
        <taxon>Euphorbiaceae</taxon>
        <taxon>Acalyphoideae</taxon>
        <taxon>Acalypheae</taxon>
        <taxon>Ricinus</taxon>
    </lineage>
</organism>
<gene>
    <name evidence="7" type="ORF">RCOM_1525380</name>
</gene>
<evidence type="ECO:0000313" key="8">
    <source>
        <dbReference type="Proteomes" id="UP000008311"/>
    </source>
</evidence>
<dbReference type="GO" id="GO:0010792">
    <property type="term" value="P:DNA double-strand break processing involved in repair via single-strand annealing"/>
    <property type="evidence" value="ECO:0000318"/>
    <property type="project" value="GO_Central"/>
</dbReference>
<dbReference type="InterPro" id="IPR033316">
    <property type="entry name" value="RBBP8-like"/>
</dbReference>
<evidence type="ECO:0000256" key="4">
    <source>
        <dbReference type="SAM" id="Coils"/>
    </source>
</evidence>
<dbReference type="FunCoup" id="B9RHG1">
    <property type="interactions" value="28"/>
</dbReference>
<feature type="domain" description="DNA endonuclease activator Ctp1 C-terminal" evidence="6">
    <location>
        <begin position="601"/>
        <end position="628"/>
    </location>
</feature>
<dbReference type="EMBL" id="EQ973779">
    <property type="protein sequence ID" value="EEF49171.1"/>
    <property type="molecule type" value="Genomic_DNA"/>
</dbReference>
<feature type="region of interest" description="Disordered" evidence="5">
    <location>
        <begin position="517"/>
        <end position="541"/>
    </location>
</feature>
<keyword evidence="8" id="KW-1185">Reference proteome</keyword>
<reference evidence="8" key="1">
    <citation type="journal article" date="2010" name="Nat. Biotechnol.">
        <title>Draft genome sequence of the oilseed species Ricinus communis.</title>
        <authorList>
            <person name="Chan A.P."/>
            <person name="Crabtree J."/>
            <person name="Zhao Q."/>
            <person name="Lorenzi H."/>
            <person name="Orvis J."/>
            <person name="Puiu D."/>
            <person name="Melake-Berhan A."/>
            <person name="Jones K.M."/>
            <person name="Redman J."/>
            <person name="Chen G."/>
            <person name="Cahoon E.B."/>
            <person name="Gedil M."/>
            <person name="Stanke M."/>
            <person name="Haas B.J."/>
            <person name="Wortman J.R."/>
            <person name="Fraser-Liggett C.M."/>
            <person name="Ravel J."/>
            <person name="Rabinowicz P.D."/>
        </authorList>
    </citation>
    <scope>NUCLEOTIDE SEQUENCE [LARGE SCALE GENOMIC DNA]</scope>
    <source>
        <strain evidence="8">cv. Hale</strain>
    </source>
</reference>
<dbReference type="GO" id="GO:0005634">
    <property type="term" value="C:nucleus"/>
    <property type="evidence" value="ECO:0007669"/>
    <property type="project" value="UniProtKB-SubCell"/>
</dbReference>
<feature type="coiled-coil region" evidence="4">
    <location>
        <begin position="124"/>
        <end position="326"/>
    </location>
</feature>
<dbReference type="STRING" id="3988.B9RHG1"/>
<feature type="region of interest" description="Disordered" evidence="5">
    <location>
        <begin position="442"/>
        <end position="464"/>
    </location>
</feature>
<evidence type="ECO:0000256" key="5">
    <source>
        <dbReference type="SAM" id="MobiDB-lite"/>
    </source>
</evidence>
<dbReference type="Proteomes" id="UP000008311">
    <property type="component" value="Unassembled WGS sequence"/>
</dbReference>
<keyword evidence="3" id="KW-0539">Nucleus</keyword>
<evidence type="ECO:0000256" key="3">
    <source>
        <dbReference type="ARBA" id="ARBA00023242"/>
    </source>
</evidence>
<keyword evidence="2" id="KW-0227">DNA damage</keyword>
<dbReference type="PANTHER" id="PTHR15107:SF0">
    <property type="entry name" value="DNA ENDONUCLEASE ACTIVATOR CTP1 C-TERMINAL DOMAIN-CONTAINING PROTEIN"/>
    <property type="match status" value="1"/>
</dbReference>
<dbReference type="PANTHER" id="PTHR15107">
    <property type="entry name" value="RETINOBLASTOMA BINDING PROTEIN 8"/>
    <property type="match status" value="1"/>
</dbReference>
<proteinExistence type="predicted"/>
<sequence>MKGNEELEYDPKSGFQVEIDVDDGDAKYVSKYSAILVATIQEAKDRISQIEYVFCNQLYSHFQFQSKCFQKMYLEAKKEADDLWKDKEKDLLIQIDKLKFENQQVFEENRCLKLEKDSVLSLRERNQQIRIDKLEQEVRQKSKEVDEGMELQNRLLQLVQTKSSMALEKGKQLKEREEKIDVLLAKVNSLEKEVEELKGKVEEKMEKVAEKKELAQGLYKNIELLMRELAKSGESLSVLEKEKKNWEWKTKCLEDNVTELKKNLGKKMEEVEEGRVLRAELLQQIDMNKTEILKQKKQLEESENEKELLMEKINVLEEKINAQNEHILRSSKVDEGEDSEEKLLQQIDLKDSQLMAVKKSHRDLLDKYKRLKSQYNYLCNKSGLTEENMIPQIKIEDENFERKHADTSAAAICEMKRVKIENEASDGLEDDKTVKAIPMSSFQSPTSSHIAPKCPPTAKSAPVIGTKRPTSRWIETRSHQRRDGPDPHDDFLDTPLENLKGTLNKATKGKAHDLEIPVQNLQPESSDDETQDMNVDPGPEKQQVTLPVAGQKAFKYVEPVRKKAERKNLQGVECKQCKKFYDAVLPDGGKDAGGNNQNFRCEHHDDVSRHRYKYIPPMTPEGFWNIGFESEM</sequence>
<evidence type="ECO:0000259" key="6">
    <source>
        <dbReference type="Pfam" id="PF08573"/>
    </source>
</evidence>
<dbReference type="SMR" id="B9RHG1"/>
<comment type="subcellular location">
    <subcellularLocation>
        <location evidence="1">Nucleus</location>
    </subcellularLocation>
</comment>
<dbReference type="eggNOG" id="KOG0965">
    <property type="taxonomic scope" value="Eukaryota"/>
</dbReference>
<keyword evidence="4" id="KW-0175">Coiled coil</keyword>
<dbReference type="InterPro" id="IPR013882">
    <property type="entry name" value="Ctp1_C"/>
</dbReference>
<protein>
    <submittedName>
        <fullName evidence="7">Retinoblastoma binding protein, putative</fullName>
    </submittedName>
</protein>
<dbReference type="GO" id="GO:0003684">
    <property type="term" value="F:damaged DNA binding"/>
    <property type="evidence" value="ECO:0000318"/>
    <property type="project" value="GO_Central"/>
</dbReference>
<dbReference type="InParanoid" id="B9RHG1"/>
<dbReference type="AlphaFoldDB" id="B9RHG1"/>
<evidence type="ECO:0000256" key="2">
    <source>
        <dbReference type="ARBA" id="ARBA00022763"/>
    </source>
</evidence>
<name>B9RHG1_RICCO</name>
<dbReference type="Pfam" id="PF08573">
    <property type="entry name" value="SAE2"/>
    <property type="match status" value="1"/>
</dbReference>
<evidence type="ECO:0000313" key="7">
    <source>
        <dbReference type="EMBL" id="EEF49171.1"/>
    </source>
</evidence>